<dbReference type="PROSITE" id="PS51186">
    <property type="entry name" value="GNAT"/>
    <property type="match status" value="1"/>
</dbReference>
<accession>A0AAV3SZ68</accession>
<dbReference type="SUPFAM" id="SSF55729">
    <property type="entry name" value="Acyl-CoA N-acyltransferases (Nat)"/>
    <property type="match status" value="1"/>
</dbReference>
<evidence type="ECO:0000313" key="2">
    <source>
        <dbReference type="EMBL" id="GAA0649852.1"/>
    </source>
</evidence>
<dbReference type="RefSeq" id="WP_227261216.1">
    <property type="nucleotide sequence ID" value="NZ_BAAADU010000002.1"/>
</dbReference>
<dbReference type="Gene3D" id="3.40.630.30">
    <property type="match status" value="1"/>
</dbReference>
<dbReference type="InterPro" id="IPR000182">
    <property type="entry name" value="GNAT_dom"/>
</dbReference>
<proteinExistence type="predicted"/>
<reference evidence="2 3" key="1">
    <citation type="journal article" date="2019" name="Int. J. Syst. Evol. Microbiol.">
        <title>The Global Catalogue of Microorganisms (GCM) 10K type strain sequencing project: providing services to taxonomists for standard genome sequencing and annotation.</title>
        <authorList>
            <consortium name="The Broad Institute Genomics Platform"/>
            <consortium name="The Broad Institute Genome Sequencing Center for Infectious Disease"/>
            <person name="Wu L."/>
            <person name="Ma J."/>
        </authorList>
    </citation>
    <scope>NUCLEOTIDE SEQUENCE [LARGE SCALE GENOMIC DNA]</scope>
    <source>
        <strain evidence="2 3">JCM 16327</strain>
    </source>
</reference>
<name>A0AAV3SZ68_9EURY</name>
<keyword evidence="3" id="KW-1185">Reference proteome</keyword>
<dbReference type="Proteomes" id="UP001500194">
    <property type="component" value="Unassembled WGS sequence"/>
</dbReference>
<protein>
    <recommendedName>
        <fullName evidence="1">N-acetyltransferase domain-containing protein</fullName>
    </recommendedName>
</protein>
<gene>
    <name evidence="2" type="ORF">GCM10009019_10810</name>
</gene>
<evidence type="ECO:0000313" key="3">
    <source>
        <dbReference type="Proteomes" id="UP001500194"/>
    </source>
</evidence>
<organism evidence="2 3">
    <name type="scientific">Salarchaeum japonicum</name>
    <dbReference type="NCBI Taxonomy" id="555573"/>
    <lineage>
        <taxon>Archaea</taxon>
        <taxon>Methanobacteriati</taxon>
        <taxon>Methanobacteriota</taxon>
        <taxon>Stenosarchaea group</taxon>
        <taxon>Halobacteria</taxon>
        <taxon>Halobacteriales</taxon>
        <taxon>Halobacteriaceae</taxon>
    </lineage>
</organism>
<sequence>MHVREAVEADTDAISSLLDAPAGVASRLLRERTVSVAVRDETVVGVVAYEADGDAVHVTRLAGERDAMARLLNEPIEFAEHEGLPVELLVEESKAGVEFAVETKGFENVGQGPRFAGEETARYRYD</sequence>
<dbReference type="GO" id="GO:0016747">
    <property type="term" value="F:acyltransferase activity, transferring groups other than amino-acyl groups"/>
    <property type="evidence" value="ECO:0007669"/>
    <property type="project" value="InterPro"/>
</dbReference>
<evidence type="ECO:0000259" key="1">
    <source>
        <dbReference type="PROSITE" id="PS51186"/>
    </source>
</evidence>
<dbReference type="AlphaFoldDB" id="A0AAV3SZ68"/>
<dbReference type="InterPro" id="IPR016181">
    <property type="entry name" value="Acyl_CoA_acyltransferase"/>
</dbReference>
<comment type="caution">
    <text evidence="2">The sequence shown here is derived from an EMBL/GenBank/DDBJ whole genome shotgun (WGS) entry which is preliminary data.</text>
</comment>
<dbReference type="GeneID" id="68571792"/>
<feature type="domain" description="N-acetyltransferase" evidence="1">
    <location>
        <begin position="1"/>
        <end position="126"/>
    </location>
</feature>
<dbReference type="EMBL" id="BAAADU010000002">
    <property type="protein sequence ID" value="GAA0649852.1"/>
    <property type="molecule type" value="Genomic_DNA"/>
</dbReference>